<dbReference type="OrthoDB" id="9777465at2"/>
<dbReference type="NCBIfam" id="TIGR00171">
    <property type="entry name" value="leuD"/>
    <property type="match status" value="1"/>
</dbReference>
<dbReference type="FunFam" id="3.20.19.10:FF:000003">
    <property type="entry name" value="3-isopropylmalate dehydratase small subunit"/>
    <property type="match status" value="1"/>
</dbReference>
<evidence type="ECO:0000256" key="6">
    <source>
        <dbReference type="ARBA" id="ARBA00022430"/>
    </source>
</evidence>
<dbReference type="InterPro" id="IPR033940">
    <property type="entry name" value="IPMI_Swivel"/>
</dbReference>
<dbReference type="AlphaFoldDB" id="A0A2P5T060"/>
<evidence type="ECO:0000313" key="12">
    <source>
        <dbReference type="EMBL" id="PPI87967.1"/>
    </source>
</evidence>
<dbReference type="InterPro" id="IPR015928">
    <property type="entry name" value="Aconitase/3IPM_dehydase_swvl"/>
</dbReference>
<organism evidence="12 13">
    <name type="scientific">Candidatus Pantoea edessiphila</name>
    <dbReference type="NCBI Taxonomy" id="2044610"/>
    <lineage>
        <taxon>Bacteria</taxon>
        <taxon>Pseudomonadati</taxon>
        <taxon>Pseudomonadota</taxon>
        <taxon>Gammaproteobacteria</taxon>
        <taxon>Enterobacterales</taxon>
        <taxon>Erwiniaceae</taxon>
        <taxon>Pantoea</taxon>
    </lineage>
</organism>
<keyword evidence="6 10" id="KW-0432">Leucine biosynthesis</keyword>
<dbReference type="Gene3D" id="3.20.19.10">
    <property type="entry name" value="Aconitase, domain 4"/>
    <property type="match status" value="1"/>
</dbReference>
<dbReference type="EC" id="4.2.1.33" evidence="10"/>
<gene>
    <name evidence="10 12" type="primary">leuD</name>
    <name evidence="12" type="ORF">CRV12_01995</name>
</gene>
<evidence type="ECO:0000256" key="8">
    <source>
        <dbReference type="ARBA" id="ARBA00023239"/>
    </source>
</evidence>
<dbReference type="InterPro" id="IPR004431">
    <property type="entry name" value="3-IsopropMal_deHydase_ssu"/>
</dbReference>
<evidence type="ECO:0000313" key="13">
    <source>
        <dbReference type="Proteomes" id="UP000296153"/>
    </source>
</evidence>
<dbReference type="PANTHER" id="PTHR43345">
    <property type="entry name" value="3-ISOPROPYLMALATE DEHYDRATASE SMALL SUBUNIT 2-RELATED-RELATED"/>
    <property type="match status" value="1"/>
</dbReference>
<dbReference type="RefSeq" id="WP_136130995.1">
    <property type="nucleotide sequence ID" value="NZ_PDKT01000002.1"/>
</dbReference>
<dbReference type="InterPro" id="IPR000573">
    <property type="entry name" value="AconitaseA/IPMdHydase_ssu_swvl"/>
</dbReference>
<dbReference type="Pfam" id="PF00694">
    <property type="entry name" value="Aconitase_C"/>
    <property type="match status" value="1"/>
</dbReference>
<protein>
    <recommendedName>
        <fullName evidence="10">3-isopropylmalate dehydratase small subunit</fullName>
        <ecNumber evidence="10">4.2.1.33</ecNumber>
    </recommendedName>
    <alternativeName>
        <fullName evidence="10">Alpha-IPM isomerase</fullName>
        <shortName evidence="10">IPMI</shortName>
    </alternativeName>
    <alternativeName>
        <fullName evidence="10">Isopropylmalate isomerase</fullName>
    </alternativeName>
</protein>
<comment type="function">
    <text evidence="2 10">Catalyzes the isomerization between 2-isopropylmalate and 3-isopropylmalate, via the formation of 2-isopropylmaleate.</text>
</comment>
<evidence type="ECO:0000256" key="10">
    <source>
        <dbReference type="HAMAP-Rule" id="MF_01031"/>
    </source>
</evidence>
<dbReference type="SUPFAM" id="SSF52016">
    <property type="entry name" value="LeuD/IlvD-like"/>
    <property type="match status" value="1"/>
</dbReference>
<evidence type="ECO:0000256" key="2">
    <source>
        <dbReference type="ARBA" id="ARBA00002695"/>
    </source>
</evidence>
<sequence length="201" mass="23368">MLNNFIQHTGIVAPLNISNIDTDAIIPKQFLHKISRVGFGKNLFHYWRYEDMAGKIPNVDFILNKPEFKFSSILLTCENFGCGSSREHAVWALTDFGFRIIIAPSFADIFYENSFNNQLLPIKVTQKELKEMFDLVNNHFGVMFKIDLNQSKIITENKIYSFKIDNFHRRCIINGTDAIAVTMQHEEFIITHEQNKLDFLN</sequence>
<evidence type="ECO:0000256" key="5">
    <source>
        <dbReference type="ARBA" id="ARBA00011271"/>
    </source>
</evidence>
<comment type="caution">
    <text evidence="12">The sequence shown here is derived from an EMBL/GenBank/DDBJ whole genome shotgun (WGS) entry which is preliminary data.</text>
</comment>
<evidence type="ECO:0000256" key="9">
    <source>
        <dbReference type="ARBA" id="ARBA00023304"/>
    </source>
</evidence>
<evidence type="ECO:0000256" key="7">
    <source>
        <dbReference type="ARBA" id="ARBA00022605"/>
    </source>
</evidence>
<keyword evidence="9 10" id="KW-0100">Branched-chain amino acid biosynthesis</keyword>
<dbReference type="InterPro" id="IPR050075">
    <property type="entry name" value="LeuD"/>
</dbReference>
<dbReference type="EMBL" id="PDKT01000002">
    <property type="protein sequence ID" value="PPI87967.1"/>
    <property type="molecule type" value="Genomic_DNA"/>
</dbReference>
<name>A0A2P5T060_9GAMM</name>
<dbReference type="Proteomes" id="UP000296153">
    <property type="component" value="Unassembled WGS sequence"/>
</dbReference>
<evidence type="ECO:0000256" key="4">
    <source>
        <dbReference type="ARBA" id="ARBA00009845"/>
    </source>
</evidence>
<comment type="pathway">
    <text evidence="3 10">Amino-acid biosynthesis; L-leucine biosynthesis; L-leucine from 3-methyl-2-oxobutanoate: step 2/4.</text>
</comment>
<dbReference type="GO" id="GO:0009316">
    <property type="term" value="C:3-isopropylmalate dehydratase complex"/>
    <property type="evidence" value="ECO:0007669"/>
    <property type="project" value="InterPro"/>
</dbReference>
<keyword evidence="7 10" id="KW-0028">Amino-acid biosynthesis</keyword>
<comment type="similarity">
    <text evidence="4 10">Belongs to the LeuD family. LeuD type 1 subfamily.</text>
</comment>
<dbReference type="GO" id="GO:0009098">
    <property type="term" value="P:L-leucine biosynthetic process"/>
    <property type="evidence" value="ECO:0007669"/>
    <property type="project" value="UniProtKB-UniRule"/>
</dbReference>
<dbReference type="GO" id="GO:0003861">
    <property type="term" value="F:3-isopropylmalate dehydratase activity"/>
    <property type="evidence" value="ECO:0007669"/>
    <property type="project" value="UniProtKB-UniRule"/>
</dbReference>
<feature type="domain" description="Aconitase A/isopropylmalate dehydratase small subunit swivel" evidence="11">
    <location>
        <begin position="3"/>
        <end position="126"/>
    </location>
</feature>
<reference evidence="12 13" key="1">
    <citation type="journal article" date="2018" name="Genome Biol. Evol.">
        <title>Cladogenesis and Genomic Streamlining in Extracellular Endosymbionts of Tropical Stink Bugs.</title>
        <authorList>
            <person name="Otero-Bravo A."/>
            <person name="Goffredi S."/>
            <person name="Sabree Z.L."/>
        </authorList>
    </citation>
    <scope>NUCLEOTIDE SEQUENCE [LARGE SCALE GENOMIC DNA]</scope>
    <source>
        <strain evidence="12 13">SoEE</strain>
    </source>
</reference>
<keyword evidence="8 10" id="KW-0456">Lyase</keyword>
<dbReference type="PANTHER" id="PTHR43345:SF5">
    <property type="entry name" value="3-ISOPROPYLMALATE DEHYDRATASE SMALL SUBUNIT"/>
    <property type="match status" value="1"/>
</dbReference>
<dbReference type="HAMAP" id="MF_01031">
    <property type="entry name" value="LeuD_type1"/>
    <property type="match status" value="1"/>
</dbReference>
<proteinExistence type="inferred from homology"/>
<dbReference type="NCBIfam" id="NF002458">
    <property type="entry name" value="PRK01641.1"/>
    <property type="match status" value="1"/>
</dbReference>
<evidence type="ECO:0000256" key="3">
    <source>
        <dbReference type="ARBA" id="ARBA00004729"/>
    </source>
</evidence>
<evidence type="ECO:0000259" key="11">
    <source>
        <dbReference type="Pfam" id="PF00694"/>
    </source>
</evidence>
<evidence type="ECO:0000256" key="1">
    <source>
        <dbReference type="ARBA" id="ARBA00000491"/>
    </source>
</evidence>
<comment type="catalytic activity">
    <reaction evidence="1 10">
        <text>(2R,3S)-3-isopropylmalate = (2S)-2-isopropylmalate</text>
        <dbReference type="Rhea" id="RHEA:32287"/>
        <dbReference type="ChEBI" id="CHEBI:1178"/>
        <dbReference type="ChEBI" id="CHEBI:35121"/>
        <dbReference type="EC" id="4.2.1.33"/>
    </reaction>
</comment>
<dbReference type="CDD" id="cd01577">
    <property type="entry name" value="IPMI_Swivel"/>
    <property type="match status" value="1"/>
</dbReference>
<comment type="subunit">
    <text evidence="5 10">Heterodimer of LeuC and LeuD.</text>
</comment>
<dbReference type="UniPathway" id="UPA00048">
    <property type="reaction ID" value="UER00071"/>
</dbReference>
<accession>A0A2P5T060</accession>